<gene>
    <name evidence="2" type="ORF">FH759_13045</name>
</gene>
<dbReference type="Proteomes" id="UP000483078">
    <property type="component" value="Unassembled WGS sequence"/>
</dbReference>
<proteinExistence type="predicted"/>
<dbReference type="InterPro" id="IPR013766">
    <property type="entry name" value="Thioredoxin_domain"/>
</dbReference>
<dbReference type="Gene3D" id="3.40.30.10">
    <property type="entry name" value="Glutaredoxin"/>
    <property type="match status" value="1"/>
</dbReference>
<evidence type="ECO:0000313" key="2">
    <source>
        <dbReference type="EMBL" id="MTJ05605.1"/>
    </source>
</evidence>
<evidence type="ECO:0000313" key="3">
    <source>
        <dbReference type="Proteomes" id="UP000483078"/>
    </source>
</evidence>
<reference evidence="2 3" key="1">
    <citation type="submission" date="2019-06" db="EMBL/GenBank/DDBJ databases">
        <title>Enrichment of Autotrophic Halophilic Microorganisms from Red Sea Brine Pool Using Microbial Electrosynthesis System.</title>
        <authorList>
            <person name="Alqahtani M.F."/>
            <person name="Bajracharya S."/>
            <person name="Katuri K.P."/>
            <person name="Ali M."/>
            <person name="Saikaly P.E."/>
        </authorList>
    </citation>
    <scope>NUCLEOTIDE SEQUENCE [LARGE SCALE GENOMIC DNA]</scope>
    <source>
        <strain evidence="2">MES6</strain>
    </source>
</reference>
<name>A0A7C9HCV0_9RHOB</name>
<evidence type="ECO:0000259" key="1">
    <source>
        <dbReference type="PROSITE" id="PS51352"/>
    </source>
</evidence>
<dbReference type="InterPro" id="IPR036249">
    <property type="entry name" value="Thioredoxin-like_sf"/>
</dbReference>
<dbReference type="Pfam" id="PF00578">
    <property type="entry name" value="AhpC-TSA"/>
    <property type="match status" value="1"/>
</dbReference>
<dbReference type="EMBL" id="VENJ01000019">
    <property type="protein sequence ID" value="MTJ05605.1"/>
    <property type="molecule type" value="Genomic_DNA"/>
</dbReference>
<protein>
    <submittedName>
        <fullName evidence="2">AhpC/TSA family protein</fullName>
    </submittedName>
</protein>
<feature type="domain" description="Thioredoxin" evidence="1">
    <location>
        <begin position="42"/>
        <end position="215"/>
    </location>
</feature>
<comment type="caution">
    <text evidence="2">The sequence shown here is derived from an EMBL/GenBank/DDBJ whole genome shotgun (WGS) entry which is preliminary data.</text>
</comment>
<accession>A0A7C9HCV0</accession>
<dbReference type="CDD" id="cd02970">
    <property type="entry name" value="PRX_like2"/>
    <property type="match status" value="1"/>
</dbReference>
<dbReference type="GO" id="GO:0016491">
    <property type="term" value="F:oxidoreductase activity"/>
    <property type="evidence" value="ECO:0007669"/>
    <property type="project" value="InterPro"/>
</dbReference>
<dbReference type="PROSITE" id="PS51352">
    <property type="entry name" value="THIOREDOXIN_2"/>
    <property type="match status" value="1"/>
</dbReference>
<organism evidence="2 3">
    <name type="scientific">Sediminimonas qiaohouensis</name>
    <dbReference type="NCBI Taxonomy" id="552061"/>
    <lineage>
        <taxon>Bacteria</taxon>
        <taxon>Pseudomonadati</taxon>
        <taxon>Pseudomonadota</taxon>
        <taxon>Alphaproteobacteria</taxon>
        <taxon>Rhodobacterales</taxon>
        <taxon>Roseobacteraceae</taxon>
        <taxon>Sediminimonas</taxon>
    </lineage>
</organism>
<dbReference type="SUPFAM" id="SSF52833">
    <property type="entry name" value="Thioredoxin-like"/>
    <property type="match status" value="1"/>
</dbReference>
<dbReference type="InterPro" id="IPR000866">
    <property type="entry name" value="AhpC/TSA"/>
</dbReference>
<dbReference type="RefSeq" id="WP_273250439.1">
    <property type="nucleotide sequence ID" value="NZ_VENJ01000019.1"/>
</dbReference>
<sequence length="217" mass="23249">MKPTQPLAPRLDACRSFDEGWEDSFDLLVARLRRAGSGTGAPKVGHRFPDFALPDITGRLHRLSDMLGSGPIILSFNRGAWCPFCNAEIRAWSEQSDRLADLGARLVVVTAETGGRAKGLANLAGPGATVLSDADMGVALQTGLAFPIGEEIARRYAEEGIDLQAIFGRASGLLPIPATFALGPDQRVLFTFADPDFRLRAEPDDVLSILSEAMQGD</sequence>
<dbReference type="AlphaFoldDB" id="A0A7C9HCV0"/>
<dbReference type="GO" id="GO:0016209">
    <property type="term" value="F:antioxidant activity"/>
    <property type="evidence" value="ECO:0007669"/>
    <property type="project" value="InterPro"/>
</dbReference>